<feature type="coiled-coil region" evidence="9">
    <location>
        <begin position="271"/>
        <end position="298"/>
    </location>
</feature>
<accession>A0A2N3V1L4</accession>
<dbReference type="GO" id="GO:0004715">
    <property type="term" value="F:non-membrane spanning protein tyrosine kinase activity"/>
    <property type="evidence" value="ECO:0007669"/>
    <property type="project" value="UniProtKB-EC"/>
</dbReference>
<reference evidence="13 14" key="1">
    <citation type="submission" date="2017-12" db="EMBL/GenBank/DDBJ databases">
        <title>Genomic Encyclopedia of Type Strains, Phase III (KMG-III): the genomes of soil and plant-associated and newly described type strains.</title>
        <authorList>
            <person name="Whitman W."/>
        </authorList>
    </citation>
    <scope>NUCLEOTIDE SEQUENCE [LARGE SCALE GENOMIC DNA]</scope>
    <source>
        <strain evidence="13 14">LP43</strain>
    </source>
</reference>
<dbReference type="AlphaFoldDB" id="A0A2N3V1L4"/>
<evidence type="ECO:0000313" key="14">
    <source>
        <dbReference type="Proteomes" id="UP000233782"/>
    </source>
</evidence>
<dbReference type="Pfam" id="PF13614">
    <property type="entry name" value="AAA_31"/>
    <property type="match status" value="1"/>
</dbReference>
<feature type="domain" description="Tyrosine-protein kinase G-rich" evidence="12">
    <location>
        <begin position="437"/>
        <end position="515"/>
    </location>
</feature>
<keyword evidence="3" id="KW-0808">Transferase</keyword>
<evidence type="ECO:0000259" key="12">
    <source>
        <dbReference type="Pfam" id="PF13807"/>
    </source>
</evidence>
<gene>
    <name evidence="13" type="ORF">BD749_0460</name>
</gene>
<dbReference type="OrthoDB" id="9794577at2"/>
<dbReference type="Pfam" id="PF13807">
    <property type="entry name" value="GNVR"/>
    <property type="match status" value="1"/>
</dbReference>
<keyword evidence="9" id="KW-0175">Coiled coil</keyword>
<dbReference type="InterPro" id="IPR050445">
    <property type="entry name" value="Bact_polysacc_biosynth/exp"/>
</dbReference>
<protein>
    <recommendedName>
        <fullName evidence="2">non-specific protein-tyrosine kinase</fullName>
        <ecNumber evidence="2">2.7.10.2</ecNumber>
    </recommendedName>
</protein>
<dbReference type="GO" id="GO:0005524">
    <property type="term" value="F:ATP binding"/>
    <property type="evidence" value="ECO:0007669"/>
    <property type="project" value="UniProtKB-KW"/>
</dbReference>
<dbReference type="PANTHER" id="PTHR32309:SF13">
    <property type="entry name" value="FERRIC ENTEROBACTIN TRANSPORT PROTEIN FEPE"/>
    <property type="match status" value="1"/>
</dbReference>
<proteinExistence type="inferred from homology"/>
<evidence type="ECO:0000256" key="9">
    <source>
        <dbReference type="SAM" id="Coils"/>
    </source>
</evidence>
<dbReference type="NCBIfam" id="TIGR01007">
    <property type="entry name" value="eps_fam"/>
    <property type="match status" value="1"/>
</dbReference>
<keyword evidence="10" id="KW-0472">Membrane</keyword>
<dbReference type="InterPro" id="IPR005702">
    <property type="entry name" value="Wzc-like_C"/>
</dbReference>
<evidence type="ECO:0000256" key="10">
    <source>
        <dbReference type="SAM" id="Phobius"/>
    </source>
</evidence>
<keyword evidence="10" id="KW-0812">Transmembrane</keyword>
<evidence type="ECO:0000256" key="1">
    <source>
        <dbReference type="ARBA" id="ARBA00007316"/>
    </source>
</evidence>
<keyword evidence="10" id="KW-1133">Transmembrane helix</keyword>
<keyword evidence="14" id="KW-1185">Reference proteome</keyword>
<evidence type="ECO:0000256" key="6">
    <source>
        <dbReference type="ARBA" id="ARBA00022840"/>
    </source>
</evidence>
<dbReference type="RefSeq" id="WP_101442746.1">
    <property type="nucleotide sequence ID" value="NZ_PJMU01000001.1"/>
</dbReference>
<dbReference type="Gene3D" id="3.40.50.300">
    <property type="entry name" value="P-loop containing nucleotide triphosphate hydrolases"/>
    <property type="match status" value="1"/>
</dbReference>
<dbReference type="InterPro" id="IPR027417">
    <property type="entry name" value="P-loop_NTPase"/>
</dbReference>
<feature type="transmembrane region" description="Helical" evidence="10">
    <location>
        <begin position="29"/>
        <end position="47"/>
    </location>
</feature>
<evidence type="ECO:0000313" key="13">
    <source>
        <dbReference type="EMBL" id="PKV75518.1"/>
    </source>
</evidence>
<keyword evidence="6" id="KW-0067">ATP-binding</keyword>
<comment type="caution">
    <text evidence="13">The sequence shown here is derived from an EMBL/GenBank/DDBJ whole genome shotgun (WGS) entry which is preliminary data.</text>
</comment>
<dbReference type="EMBL" id="PJMU01000001">
    <property type="protein sequence ID" value="PKV75518.1"/>
    <property type="molecule type" value="Genomic_DNA"/>
</dbReference>
<organism evidence="13 14">
    <name type="scientific">Pontibacter ramchanderi</name>
    <dbReference type="NCBI Taxonomy" id="1179743"/>
    <lineage>
        <taxon>Bacteria</taxon>
        <taxon>Pseudomonadati</taxon>
        <taxon>Bacteroidota</taxon>
        <taxon>Cytophagia</taxon>
        <taxon>Cytophagales</taxon>
        <taxon>Hymenobacteraceae</taxon>
        <taxon>Pontibacter</taxon>
    </lineage>
</organism>
<evidence type="ECO:0000256" key="7">
    <source>
        <dbReference type="ARBA" id="ARBA00023137"/>
    </source>
</evidence>
<evidence type="ECO:0000256" key="8">
    <source>
        <dbReference type="ARBA" id="ARBA00051245"/>
    </source>
</evidence>
<keyword evidence="5" id="KW-0418">Kinase</keyword>
<evidence type="ECO:0000256" key="4">
    <source>
        <dbReference type="ARBA" id="ARBA00022741"/>
    </source>
</evidence>
<evidence type="ECO:0000256" key="2">
    <source>
        <dbReference type="ARBA" id="ARBA00011903"/>
    </source>
</evidence>
<name>A0A2N3V1L4_9BACT</name>
<dbReference type="SUPFAM" id="SSF52540">
    <property type="entry name" value="P-loop containing nucleoside triphosphate hydrolases"/>
    <property type="match status" value="1"/>
</dbReference>
<dbReference type="Proteomes" id="UP000233782">
    <property type="component" value="Unassembled WGS sequence"/>
</dbReference>
<evidence type="ECO:0000256" key="5">
    <source>
        <dbReference type="ARBA" id="ARBA00022777"/>
    </source>
</evidence>
<comment type="similarity">
    <text evidence="1">Belongs to the CpsD/CapB family.</text>
</comment>
<keyword evidence="4" id="KW-0547">Nucleotide-binding</keyword>
<keyword evidence="7" id="KW-0829">Tyrosine-protein kinase</keyword>
<dbReference type="InterPro" id="IPR032807">
    <property type="entry name" value="GNVR"/>
</dbReference>
<comment type="catalytic activity">
    <reaction evidence="8">
        <text>L-tyrosyl-[protein] + ATP = O-phospho-L-tyrosyl-[protein] + ADP + H(+)</text>
        <dbReference type="Rhea" id="RHEA:10596"/>
        <dbReference type="Rhea" id="RHEA-COMP:10136"/>
        <dbReference type="Rhea" id="RHEA-COMP:20101"/>
        <dbReference type="ChEBI" id="CHEBI:15378"/>
        <dbReference type="ChEBI" id="CHEBI:30616"/>
        <dbReference type="ChEBI" id="CHEBI:46858"/>
        <dbReference type="ChEBI" id="CHEBI:61978"/>
        <dbReference type="ChEBI" id="CHEBI:456216"/>
        <dbReference type="EC" id="2.7.10.2"/>
    </reaction>
</comment>
<dbReference type="CDD" id="cd05387">
    <property type="entry name" value="BY-kinase"/>
    <property type="match status" value="1"/>
</dbReference>
<dbReference type="PANTHER" id="PTHR32309">
    <property type="entry name" value="TYROSINE-PROTEIN KINASE"/>
    <property type="match status" value="1"/>
</dbReference>
<evidence type="ECO:0000256" key="3">
    <source>
        <dbReference type="ARBA" id="ARBA00022679"/>
    </source>
</evidence>
<dbReference type="GO" id="GO:0005886">
    <property type="term" value="C:plasma membrane"/>
    <property type="evidence" value="ECO:0007669"/>
    <property type="project" value="TreeGrafter"/>
</dbReference>
<dbReference type="EC" id="2.7.10.2" evidence="2"/>
<sequence length="782" mass="88116">MKSRELFPLRSEQPESKDIREVVSKYLQYWYLFIIGGALSLAAAHFYCSYYTVPHYSISSTILLKGGENDADAGGLGEIGMIKSSKNINNEIEVLSSISLMQRVVSELGLSTSFFVEGRVKDIEIYGREVPIKLIVSHFDTAAYGKSITVNLKSATEYEIEEEPEKLLVYRYGQQVTRPYGIFKIVIAPGIAAKDIPTNQKIKVVFQNIKAVARHYNYALMIYPKREEASVLQINLVDPIPEKGRNIINKLVEVYSKEAVEDKNLKAASTIEFLDERLKYLTSELSDVEKDVEQYKRKNELTDVGAQATQYLAQASDYNSKLSEWAIQIDILESIEEYMRSSNNQYKMVPSTLTIQDPTLSGLIGKFNELQLERERILRNAFPDNPLVKNIDEQLKDLRANIIENLRNIKKGLVITSNNLKANSGQYQTKISKVPSMERELLEINRQQAIKQNLYLYLLQKREESALSLAANISNSRIIDPAIATDYPVSPNKQTIYLMSVLLGLSIPFAGIFVKDYLNDKVQTQRDVEQLTDTPILGDIMHNDFETLVVTTGKRTPIVEMFRLIRAKLQFAAVDKENKTMLVTSCMSGEGKTFFSINIAATLALTGKKVVVLELDLRNPNISKELGLTKGPGISDYLISNEISIADIIKPLEEPPGMSIISSGPIPPDPAELMMSSKLADLINDLKHSFDHIVIDTAPVGLVADAFSLSPIVDSTIYVVRYNYTSKKHLKTVDDIRRNKELKYPMIVMNDAKKGNGSYYGYGYGYENKSTKNKKFWKTINI</sequence>
<evidence type="ECO:0000259" key="11">
    <source>
        <dbReference type="Pfam" id="PF13614"/>
    </source>
</evidence>
<feature type="domain" description="AAA" evidence="11">
    <location>
        <begin position="588"/>
        <end position="724"/>
    </location>
</feature>
<dbReference type="InterPro" id="IPR025669">
    <property type="entry name" value="AAA_dom"/>
</dbReference>